<keyword evidence="6" id="KW-1185">Reference proteome</keyword>
<organism evidence="5 6">
    <name type="scientific">Tagetes erecta</name>
    <name type="common">African marigold</name>
    <dbReference type="NCBI Taxonomy" id="13708"/>
    <lineage>
        <taxon>Eukaryota</taxon>
        <taxon>Viridiplantae</taxon>
        <taxon>Streptophyta</taxon>
        <taxon>Embryophyta</taxon>
        <taxon>Tracheophyta</taxon>
        <taxon>Spermatophyta</taxon>
        <taxon>Magnoliopsida</taxon>
        <taxon>eudicotyledons</taxon>
        <taxon>Gunneridae</taxon>
        <taxon>Pentapetalae</taxon>
        <taxon>asterids</taxon>
        <taxon>campanulids</taxon>
        <taxon>Asterales</taxon>
        <taxon>Asteraceae</taxon>
        <taxon>Asteroideae</taxon>
        <taxon>Heliantheae alliance</taxon>
        <taxon>Tageteae</taxon>
        <taxon>Tagetes</taxon>
    </lineage>
</organism>
<evidence type="ECO:0000256" key="1">
    <source>
        <dbReference type="ARBA" id="ARBA00022491"/>
    </source>
</evidence>
<reference evidence="5" key="1">
    <citation type="journal article" date="2023" name="bioRxiv">
        <title>Improved chromosome-level genome assembly for marigold (Tagetes erecta).</title>
        <authorList>
            <person name="Jiang F."/>
            <person name="Yuan L."/>
            <person name="Wang S."/>
            <person name="Wang H."/>
            <person name="Xu D."/>
            <person name="Wang A."/>
            <person name="Fan W."/>
        </authorList>
    </citation>
    <scope>NUCLEOTIDE SEQUENCE</scope>
    <source>
        <strain evidence="5">WSJ</strain>
        <tissue evidence="5">Leaf</tissue>
    </source>
</reference>
<dbReference type="GO" id="GO:0003700">
    <property type="term" value="F:DNA-binding transcription factor activity"/>
    <property type="evidence" value="ECO:0007669"/>
    <property type="project" value="InterPro"/>
</dbReference>
<protein>
    <submittedName>
        <fullName evidence="5">Uncharacterized protein</fullName>
    </submittedName>
</protein>
<comment type="caution">
    <text evidence="5">The sequence shown here is derived from an EMBL/GenBank/DDBJ whole genome shotgun (WGS) entry which is preliminary data.</text>
</comment>
<gene>
    <name evidence="5" type="ORF">QVD17_05443</name>
</gene>
<dbReference type="Proteomes" id="UP001229421">
    <property type="component" value="Unassembled WGS sequence"/>
</dbReference>
<dbReference type="InterPro" id="IPR040356">
    <property type="entry name" value="SPEAR"/>
</dbReference>
<feature type="compositionally biased region" description="Basic residues" evidence="4">
    <location>
        <begin position="14"/>
        <end position="24"/>
    </location>
</feature>
<dbReference type="PANTHER" id="PTHR33388:SF1">
    <property type="entry name" value="PROTEIN SPEAR2"/>
    <property type="match status" value="1"/>
</dbReference>
<dbReference type="AlphaFoldDB" id="A0AAD8PAJ2"/>
<evidence type="ECO:0000256" key="4">
    <source>
        <dbReference type="SAM" id="MobiDB-lite"/>
    </source>
</evidence>
<keyword evidence="3" id="KW-0804">Transcription</keyword>
<keyword evidence="2" id="KW-0805">Transcription regulation</keyword>
<keyword evidence="1" id="KW-0678">Repressor</keyword>
<sequence length="331" mass="36609">MAHEEQHTSSSSRFSKKLKQKKLPQRGLGVAQLEKIISEDRQLKDAEAAVLKPNFNLIKFRRPAAPLPPPNRHHLISKSDCSLFNFDCQITPSPNPNRYMPPANQGGFRYESGSSIWPQVHTQRSHFHQPSSSSMVNVSLGTSSSSATSSVMNYQIEPPSIQSFCGNKYPSFMPDGDKMVELKRSYPFSMENMPIPSFNCNTPSAYAPPISKSDESGSCSHGGTASLQHDILFCRENSSSLGLTQSQKSKKCINGNLDLAKDFLTLAPPHSSPASHSRAKEKLLSYQGQTRYSSELEWPYQQPLHSFIPPSKIEGSSNGEVGEHVDLSLKL</sequence>
<evidence type="ECO:0000256" key="2">
    <source>
        <dbReference type="ARBA" id="ARBA00023015"/>
    </source>
</evidence>
<evidence type="ECO:0000256" key="3">
    <source>
        <dbReference type="ARBA" id="ARBA00023163"/>
    </source>
</evidence>
<dbReference type="PANTHER" id="PTHR33388">
    <property type="entry name" value="OS01G0212500 PROTEIN"/>
    <property type="match status" value="1"/>
</dbReference>
<feature type="region of interest" description="Disordered" evidence="4">
    <location>
        <begin position="1"/>
        <end position="26"/>
    </location>
</feature>
<proteinExistence type="predicted"/>
<accession>A0AAD8PAJ2</accession>
<evidence type="ECO:0000313" key="6">
    <source>
        <dbReference type="Proteomes" id="UP001229421"/>
    </source>
</evidence>
<evidence type="ECO:0000313" key="5">
    <source>
        <dbReference type="EMBL" id="KAK1439623.1"/>
    </source>
</evidence>
<dbReference type="EMBL" id="JAUHHV010000001">
    <property type="protein sequence ID" value="KAK1439623.1"/>
    <property type="molecule type" value="Genomic_DNA"/>
</dbReference>
<name>A0AAD8PAJ2_TARER</name>